<keyword evidence="2" id="KW-1133">Transmembrane helix</keyword>
<protein>
    <recommendedName>
        <fullName evidence="4">DUF2142 domain-containing protein</fullName>
    </recommendedName>
</protein>
<dbReference type="Pfam" id="PF09913">
    <property type="entry name" value="DUF2142"/>
    <property type="match status" value="1"/>
</dbReference>
<proteinExistence type="predicted"/>
<feature type="transmembrane region" description="Helical" evidence="2">
    <location>
        <begin position="259"/>
        <end position="279"/>
    </location>
</feature>
<feature type="transmembrane region" description="Helical" evidence="2">
    <location>
        <begin position="434"/>
        <end position="453"/>
    </location>
</feature>
<feature type="transmembrane region" description="Helical" evidence="2">
    <location>
        <begin position="87"/>
        <end position="108"/>
    </location>
</feature>
<sequence length="557" mass="59581">MTTEAEAGVGPGQKHAGNKEMDGTAGNKGVDRSAENMEAGQSAVDMKVSHPAESVEVDRSAGNSEVGRPESGAGGLARVWCWLQRRVGLGAAGFVVVAGVFGVIFSVVTPPFWGHDEITQFGRAYQVAQGGFLPERIADDRGVSYGGDIPLSIDGLMGYAFGDYNRKPVEPERFAADPVAYRLLGSAPVTSATKPMWFTNTAAYSPIPYVAAAVGIRLSEAFGLNVGATVQLTRIAGLVAYLLVVGFALRACRGFRIQWLAFTVAVLPIALFQAGTVTADTMTNALALLVSCLLVKGLFLGARLSRVETAAALAATVALPLSKPTYVLLAMLVALIPARQYGFRNCVRWIPWIGAVLGAGLFAAWMKVAAPTGDGMGLMRPPAQWHSVRPGDQLHGILSHPGHFLSVFTDSIWYRDQRWFTQFFGELGFAYIDVPAVSILACLLAFAVAVGMAERLTGDRWRTIVVALTVLASVAMIYVTLYMSFSPVDYYLVDGVQGRYFVPLAVVAFAVLLRWMPLRLTNTRGVTPVRGPAIAVVVATVVALVAAVAKYHFMVWG</sequence>
<keyword evidence="2" id="KW-0472">Membrane</keyword>
<evidence type="ECO:0000256" key="1">
    <source>
        <dbReference type="SAM" id="MobiDB-lite"/>
    </source>
</evidence>
<feature type="region of interest" description="Disordered" evidence="1">
    <location>
        <begin position="1"/>
        <end position="73"/>
    </location>
</feature>
<evidence type="ECO:0000256" key="2">
    <source>
        <dbReference type="SAM" id="Phobius"/>
    </source>
</evidence>
<feature type="transmembrane region" description="Helical" evidence="2">
    <location>
        <begin position="465"/>
        <end position="485"/>
    </location>
</feature>
<keyword evidence="2" id="KW-0812">Transmembrane</keyword>
<dbReference type="InterPro" id="IPR018674">
    <property type="entry name" value="DUF2142_membrane"/>
</dbReference>
<evidence type="ECO:0008006" key="4">
    <source>
        <dbReference type="Google" id="ProtNLM"/>
    </source>
</evidence>
<feature type="transmembrane region" description="Helical" evidence="2">
    <location>
        <begin position="500"/>
        <end position="517"/>
    </location>
</feature>
<organism evidence="3">
    <name type="scientific">Nocardia brasiliensis</name>
    <dbReference type="NCBI Taxonomy" id="37326"/>
    <lineage>
        <taxon>Bacteria</taxon>
        <taxon>Bacillati</taxon>
        <taxon>Actinomycetota</taxon>
        <taxon>Actinomycetes</taxon>
        <taxon>Mycobacteriales</taxon>
        <taxon>Nocardiaceae</taxon>
        <taxon>Nocardia</taxon>
    </lineage>
</organism>
<feature type="transmembrane region" description="Helical" evidence="2">
    <location>
        <begin position="285"/>
        <end position="304"/>
    </location>
</feature>
<reference evidence="3" key="1">
    <citation type="journal article" date="2008" name="J. Antibiot.">
        <title>Cloning of the gene cluster responsible for the biosynthesis of brasilicardin A, a unique diterpenoid.</title>
        <authorList>
            <person name="Hayashi Y."/>
            <person name="Matsuura N."/>
            <person name="Toshima H."/>
            <person name="Itoh N."/>
            <person name="Ishikawa J."/>
            <person name="Mikami Y."/>
            <person name="Dairi T."/>
        </authorList>
    </citation>
    <scope>NUCLEOTIDE SEQUENCE</scope>
</reference>
<feature type="transmembrane region" description="Helical" evidence="2">
    <location>
        <begin position="529"/>
        <end position="549"/>
    </location>
</feature>
<name>A2V6Y4_NOCBR</name>
<feature type="transmembrane region" description="Helical" evidence="2">
    <location>
        <begin position="349"/>
        <end position="370"/>
    </location>
</feature>
<feature type="transmembrane region" description="Helical" evidence="2">
    <location>
        <begin position="311"/>
        <end position="337"/>
    </location>
</feature>
<accession>A2V6Y4</accession>
<evidence type="ECO:0000313" key="3">
    <source>
        <dbReference type="EMBL" id="BAF46772.1"/>
    </source>
</evidence>
<dbReference type="AlphaFoldDB" id="A2V6Y4"/>
<feature type="transmembrane region" description="Helical" evidence="2">
    <location>
        <begin position="232"/>
        <end position="252"/>
    </location>
</feature>
<dbReference type="EMBL" id="AB268547">
    <property type="protein sequence ID" value="BAF46772.1"/>
    <property type="molecule type" value="Genomic_DNA"/>
</dbReference>